<accession>A0A5A8F3T0</accession>
<sequence>MGCPDAILAHLAGLQDVKEISFDIRKRVFTAVVNDDYDKEKLQKEIDIVSIKEGRTFTLESYEEIF</sequence>
<organism evidence="1 2">
    <name type="scientific">Deferribacter autotrophicus</name>
    <dbReference type="NCBI Taxonomy" id="500465"/>
    <lineage>
        <taxon>Bacteria</taxon>
        <taxon>Pseudomonadati</taxon>
        <taxon>Deferribacterota</taxon>
        <taxon>Deferribacteres</taxon>
        <taxon>Deferribacterales</taxon>
        <taxon>Deferribacteraceae</taxon>
        <taxon>Deferribacter</taxon>
    </lineage>
</organism>
<reference evidence="1 2" key="1">
    <citation type="submission" date="2019-06" db="EMBL/GenBank/DDBJ databases">
        <title>Genomic insights into carbon and energy metabolism of Deferribacter autotrophicus revealed new metabolic traits in the phylum Deferribacteres.</title>
        <authorList>
            <person name="Slobodkin A.I."/>
            <person name="Slobodkina G.B."/>
            <person name="Allioux M."/>
            <person name="Alain K."/>
            <person name="Jebbar M."/>
            <person name="Shadrin V."/>
            <person name="Kublanov I.V."/>
            <person name="Toshchakov S.V."/>
            <person name="Bonch-Osmolovskaya E.A."/>
        </authorList>
    </citation>
    <scope>NUCLEOTIDE SEQUENCE [LARGE SCALE GENOMIC DNA]</scope>
    <source>
        <strain evidence="1 2">SL50</strain>
    </source>
</reference>
<dbReference type="Proteomes" id="UP000322876">
    <property type="component" value="Unassembled WGS sequence"/>
</dbReference>
<dbReference type="AlphaFoldDB" id="A0A5A8F3T0"/>
<dbReference type="OrthoDB" id="9900491at2"/>
<keyword evidence="2" id="KW-1185">Reference proteome</keyword>
<evidence type="ECO:0000313" key="2">
    <source>
        <dbReference type="Proteomes" id="UP000322876"/>
    </source>
</evidence>
<evidence type="ECO:0008006" key="3">
    <source>
        <dbReference type="Google" id="ProtNLM"/>
    </source>
</evidence>
<name>A0A5A8F3T0_9BACT</name>
<dbReference type="RefSeq" id="WP_149266442.1">
    <property type="nucleotide sequence ID" value="NZ_VFJB01000005.1"/>
</dbReference>
<dbReference type="EMBL" id="VFJB01000005">
    <property type="protein sequence ID" value="KAA0258121.1"/>
    <property type="molecule type" value="Genomic_DNA"/>
</dbReference>
<evidence type="ECO:0000313" key="1">
    <source>
        <dbReference type="EMBL" id="KAA0258121.1"/>
    </source>
</evidence>
<protein>
    <recommendedName>
        <fullName evidence="3">Heavy-metal-associated domain-containing protein</fullName>
    </recommendedName>
</protein>
<gene>
    <name evidence="1" type="ORF">FHQ18_06905</name>
</gene>
<proteinExistence type="predicted"/>
<comment type="caution">
    <text evidence="1">The sequence shown here is derived from an EMBL/GenBank/DDBJ whole genome shotgun (WGS) entry which is preliminary data.</text>
</comment>